<dbReference type="InterPro" id="IPR015939">
    <property type="entry name" value="Fum_Rdtase/Succ_DH_flav-like_C"/>
</dbReference>
<dbReference type="PANTHER" id="PTHR11632:SF82">
    <property type="entry name" value="FUMARATE REDUCTASE FLAVOPROTEIN SUBUNIT"/>
    <property type="match status" value="1"/>
</dbReference>
<evidence type="ECO:0000256" key="17">
    <source>
        <dbReference type="PIRSR" id="PIRSR000171-1"/>
    </source>
</evidence>
<dbReference type="NCBIfam" id="TIGR01176">
    <property type="entry name" value="fum_red_Fp"/>
    <property type="match status" value="1"/>
</dbReference>
<dbReference type="GO" id="GO:0006113">
    <property type="term" value="P:fermentation"/>
    <property type="evidence" value="ECO:0007669"/>
    <property type="project" value="TreeGrafter"/>
</dbReference>
<evidence type="ECO:0000256" key="4">
    <source>
        <dbReference type="ARBA" id="ARBA00012792"/>
    </source>
</evidence>
<dbReference type="InterPro" id="IPR003953">
    <property type="entry name" value="FAD-dep_OxRdtase_2_FAD-bd"/>
</dbReference>
<dbReference type="Gene3D" id="3.50.50.60">
    <property type="entry name" value="FAD/NAD(P)-binding domain"/>
    <property type="match status" value="1"/>
</dbReference>
<evidence type="ECO:0000313" key="24">
    <source>
        <dbReference type="Proteomes" id="UP000521868"/>
    </source>
</evidence>
<evidence type="ECO:0000256" key="9">
    <source>
        <dbReference type="ARBA" id="ARBA00022630"/>
    </source>
</evidence>
<dbReference type="RefSeq" id="WP_168108303.1">
    <property type="nucleotide sequence ID" value="NZ_VTOX01000005.1"/>
</dbReference>
<reference evidence="23 24" key="1">
    <citation type="journal article" date="2020" name="Nature">
        <title>Bacterial chemolithoautotrophy via manganese oxidation.</title>
        <authorList>
            <person name="Yu H."/>
            <person name="Leadbetter J.R."/>
        </authorList>
    </citation>
    <scope>NUCLEOTIDE SEQUENCE [LARGE SCALE GENOMIC DNA]</scope>
    <source>
        <strain evidence="23 24">RBP-1</strain>
    </source>
</reference>
<keyword evidence="8" id="KW-0997">Cell inner membrane</keyword>
<dbReference type="GO" id="GO:0022900">
    <property type="term" value="P:electron transport chain"/>
    <property type="evidence" value="ECO:0007669"/>
    <property type="project" value="UniProtKB-UniRule"/>
</dbReference>
<keyword evidence="7" id="KW-1003">Cell membrane</keyword>
<comment type="subunit">
    <text evidence="19">Part of an enzyme complex containing four subunits: a flavoprotein (FrdA), an iron-sulfur protein (FrdB), and two hydrophobic anchor proteins (FrdC and FrdD).</text>
</comment>
<evidence type="ECO:0000259" key="22">
    <source>
        <dbReference type="Pfam" id="PF02910"/>
    </source>
</evidence>
<comment type="cofactor">
    <cofactor evidence="1 18 19">
        <name>FAD</name>
        <dbReference type="ChEBI" id="CHEBI:57692"/>
    </cofactor>
</comment>
<keyword evidence="13 19" id="KW-0560">Oxidoreductase</keyword>
<dbReference type="GO" id="GO:0050660">
    <property type="term" value="F:flavin adenine dinucleotide binding"/>
    <property type="evidence" value="ECO:0007669"/>
    <property type="project" value="InterPro"/>
</dbReference>
<dbReference type="Gene3D" id="3.90.700.10">
    <property type="entry name" value="Succinate dehydrogenase/fumarate reductase flavoprotein, catalytic domain"/>
    <property type="match status" value="1"/>
</dbReference>
<evidence type="ECO:0000256" key="7">
    <source>
        <dbReference type="ARBA" id="ARBA00022475"/>
    </source>
</evidence>
<dbReference type="PANTHER" id="PTHR11632">
    <property type="entry name" value="SUCCINATE DEHYDROGENASE 2 FLAVOPROTEIN SUBUNIT"/>
    <property type="match status" value="1"/>
</dbReference>
<dbReference type="Pfam" id="PF02910">
    <property type="entry name" value="Succ_DH_flav_C"/>
    <property type="match status" value="1"/>
</dbReference>
<evidence type="ECO:0000256" key="15">
    <source>
        <dbReference type="ARBA" id="ARBA00034412"/>
    </source>
</evidence>
<evidence type="ECO:0000256" key="1">
    <source>
        <dbReference type="ARBA" id="ARBA00001974"/>
    </source>
</evidence>
<dbReference type="EMBL" id="VTOX01000005">
    <property type="protein sequence ID" value="NKE67175.1"/>
    <property type="molecule type" value="Genomic_DNA"/>
</dbReference>
<evidence type="ECO:0000259" key="21">
    <source>
        <dbReference type="Pfam" id="PF00890"/>
    </source>
</evidence>
<protein>
    <recommendedName>
        <fullName evidence="5 19">Fumarate reductase flavoprotein subunit</fullName>
        <ecNumber evidence="4 19">1.3.5.1</ecNumber>
    </recommendedName>
</protein>
<feature type="binding site" evidence="18">
    <location>
        <position position="391"/>
    </location>
    <ligand>
        <name>substrate</name>
    </ligand>
</feature>
<evidence type="ECO:0000256" key="8">
    <source>
        <dbReference type="ARBA" id="ARBA00022519"/>
    </source>
</evidence>
<keyword evidence="24" id="KW-1185">Reference proteome</keyword>
<dbReference type="GO" id="GO:0005886">
    <property type="term" value="C:plasma membrane"/>
    <property type="evidence" value="ECO:0007669"/>
    <property type="project" value="UniProtKB-SubCell"/>
</dbReference>
<keyword evidence="12 19" id="KW-0249">Electron transport</keyword>
<dbReference type="InterPro" id="IPR014006">
    <property type="entry name" value="Succ_Dhase_FrdA_Gneg"/>
</dbReference>
<evidence type="ECO:0000256" key="19">
    <source>
        <dbReference type="RuleBase" id="RU362050"/>
    </source>
</evidence>
<keyword evidence="6 19" id="KW-0813">Transport</keyword>
<dbReference type="InterPro" id="IPR030664">
    <property type="entry name" value="SdhA/FrdA/AprA"/>
</dbReference>
<comment type="similarity">
    <text evidence="3 19">Belongs to the FAD-dependent oxidoreductase 2 family. FRD/SDH subfamily.</text>
</comment>
<dbReference type="PIRSF" id="PIRSF000171">
    <property type="entry name" value="SDHA_APRA_LASPO"/>
    <property type="match status" value="1"/>
</dbReference>
<evidence type="ECO:0000256" key="6">
    <source>
        <dbReference type="ARBA" id="ARBA00022448"/>
    </source>
</evidence>
<dbReference type="InterPro" id="IPR005884">
    <property type="entry name" value="Fum_red_fp"/>
</dbReference>
<dbReference type="InterPro" id="IPR036188">
    <property type="entry name" value="FAD/NAD-bd_sf"/>
</dbReference>
<dbReference type="Pfam" id="PF00890">
    <property type="entry name" value="FAD_binding_2"/>
    <property type="match status" value="1"/>
</dbReference>
<dbReference type="Gene3D" id="1.20.58.100">
    <property type="entry name" value="Fumarate reductase/succinate dehydrogenase flavoprotein-like, C-terminal domain"/>
    <property type="match status" value="1"/>
</dbReference>
<evidence type="ECO:0000256" key="2">
    <source>
        <dbReference type="ARBA" id="ARBA00004515"/>
    </source>
</evidence>
<dbReference type="GO" id="GO:0009061">
    <property type="term" value="P:anaerobic respiration"/>
    <property type="evidence" value="ECO:0007669"/>
    <property type="project" value="InterPro"/>
</dbReference>
<dbReference type="FunFam" id="1.20.58.100:FF:000001">
    <property type="entry name" value="Succinate dehydrogenase flavoprotein subunit (SdhA)"/>
    <property type="match status" value="1"/>
</dbReference>
<dbReference type="FunFam" id="3.90.700.10:FF:000003">
    <property type="entry name" value="Fumarate reductase flavoprotein subunit"/>
    <property type="match status" value="1"/>
</dbReference>
<dbReference type="Proteomes" id="UP000521868">
    <property type="component" value="Unassembled WGS sequence"/>
</dbReference>
<comment type="subcellular location">
    <subcellularLocation>
        <location evidence="2">Cell inner membrane</location>
        <topology evidence="2">Peripheral membrane protein</topology>
        <orientation evidence="2">Cytoplasmic side</orientation>
    </subcellularLocation>
</comment>
<dbReference type="SUPFAM" id="SSF46977">
    <property type="entry name" value="Succinate dehydrogenase/fumarate reductase flavoprotein C-terminal domain"/>
    <property type="match status" value="1"/>
</dbReference>
<evidence type="ECO:0000256" key="13">
    <source>
        <dbReference type="ARBA" id="ARBA00023002"/>
    </source>
</evidence>
<evidence type="ECO:0000256" key="10">
    <source>
        <dbReference type="ARBA" id="ARBA00022741"/>
    </source>
</evidence>
<keyword evidence="9 18" id="KW-0285">Flavoprotein</keyword>
<feature type="domain" description="Fumarate reductase/succinate dehydrogenase flavoprotein-like C-terminal" evidence="22">
    <location>
        <begin position="454"/>
        <end position="582"/>
    </location>
</feature>
<feature type="binding site" evidence="18">
    <location>
        <position position="245"/>
    </location>
    <ligand>
        <name>substrate</name>
    </ligand>
</feature>
<dbReference type="FunFam" id="3.50.50.60:FF:000017">
    <property type="entry name" value="Fumarate reductase flavoprotein subunit"/>
    <property type="match status" value="1"/>
</dbReference>
<dbReference type="FunFam" id="4.10.80.40:FF:000003">
    <property type="entry name" value="Fumarate reductase flavoprotein subunit"/>
    <property type="match status" value="1"/>
</dbReference>
<organism evidence="23 24">
    <name type="scientific">Ramlibacter lithotrophicus</name>
    <dbReference type="NCBI Taxonomy" id="2606681"/>
    <lineage>
        <taxon>Bacteria</taxon>
        <taxon>Pseudomonadati</taxon>
        <taxon>Pseudomonadota</taxon>
        <taxon>Betaproteobacteria</taxon>
        <taxon>Burkholderiales</taxon>
        <taxon>Comamonadaceae</taxon>
        <taxon>Ramlibacter</taxon>
    </lineage>
</organism>
<evidence type="ECO:0000256" key="14">
    <source>
        <dbReference type="ARBA" id="ARBA00023136"/>
    </source>
</evidence>
<dbReference type="Gene3D" id="4.10.80.40">
    <property type="entry name" value="succinate dehydrogenase protein domain"/>
    <property type="match status" value="1"/>
</dbReference>
<keyword evidence="14" id="KW-0472">Membrane</keyword>
<evidence type="ECO:0000256" key="3">
    <source>
        <dbReference type="ARBA" id="ARBA00008040"/>
    </source>
</evidence>
<feature type="active site" description="Proton acceptor" evidence="17">
    <location>
        <position position="286"/>
    </location>
</feature>
<feature type="binding site" evidence="18">
    <location>
        <begin position="37"/>
        <end position="52"/>
    </location>
    <ligand>
        <name>FAD</name>
        <dbReference type="ChEBI" id="CHEBI:57692"/>
    </ligand>
</feature>
<dbReference type="GO" id="GO:0008177">
    <property type="term" value="F:succinate dehydrogenase (quinone) activity"/>
    <property type="evidence" value="ECO:0007669"/>
    <property type="project" value="UniProtKB-EC"/>
</dbReference>
<dbReference type="GO" id="GO:0009055">
    <property type="term" value="F:electron transfer activity"/>
    <property type="evidence" value="ECO:0007669"/>
    <property type="project" value="UniProtKB-ARBA"/>
</dbReference>
<comment type="caution">
    <text evidence="23">The sequence shown here is derived from an EMBL/GenBank/DDBJ whole genome shotgun (WGS) entry which is preliminary data.</text>
</comment>
<dbReference type="SUPFAM" id="SSF56425">
    <property type="entry name" value="Succinate dehydrogenase/fumarate reductase flavoprotein, catalytic domain"/>
    <property type="match status" value="1"/>
</dbReference>
<evidence type="ECO:0000313" key="23">
    <source>
        <dbReference type="EMBL" id="NKE67175.1"/>
    </source>
</evidence>
<dbReference type="NCBIfam" id="NF006686">
    <property type="entry name" value="PRK09231.1"/>
    <property type="match status" value="1"/>
</dbReference>
<proteinExistence type="inferred from homology"/>
<sequence>METFKADVAIVGAGGAGLRAAIAVAEADPTLSIALISKVYPMRSHTVAAEGGAAAVTQAHDSLEAHFHDTVAGGDWLCEQDVVQYFVGQAHEEMVQMEHWGCPWSRKADGHANVRAFGGMKIERTWFAADKTGFHMLHTLFQTSIKYPSIRRFDEHFCLDLVVDQGRVQGVVAIEIATGEFRLIQAKSVIIATGGAGRVFRENTNGGIVTGDGMAMAFRHGVPLRDMEFVQYHPTCMPVTGLLFTEACRGEGGFLLNKDGYRFLQDYGLGPAEDKPRNKFMELGPRDRLSQAIWHEKQKGRTLSDPRWGSYVHLDLRHLGEKKLRERLPQIYELAVEYLGVDPARQCIPVLPAVHYTMGGIAADGATAAPGVAGLYSAGECSSVGIHGANRLGSNSLTELLVFGKVAGVEAAAFAKSTPHANGDRIMKLALDAQARAAGIVTRMEGTERLATIRKEMAKSMEDGCGIYRTAQTMQATCDKLAELKQRYKNIRLDDKSKGWNTEWLLAIELGYLLDVAEAMAHSALNRRESRGSHQRLDGYEQRDDVNFLKHSLAYYQGADAAPRIDYGPVKITTSQPGTRAYGAAGEEADRKAKEAAHA</sequence>
<feature type="binding site" evidence="18">
    <location>
        <position position="380"/>
    </location>
    <ligand>
        <name>FAD</name>
        <dbReference type="ChEBI" id="CHEBI:57692"/>
    </ligand>
</feature>
<dbReference type="SUPFAM" id="SSF51905">
    <property type="entry name" value="FAD/NAD(P)-binding domain"/>
    <property type="match status" value="1"/>
</dbReference>
<evidence type="ECO:0000256" key="20">
    <source>
        <dbReference type="SAM" id="MobiDB-lite"/>
    </source>
</evidence>
<gene>
    <name evidence="23" type="primary">frdA</name>
    <name evidence="23" type="ORF">RAMLITH_15230</name>
</gene>
<evidence type="ECO:0000256" key="16">
    <source>
        <dbReference type="ARBA" id="ARBA00049220"/>
    </source>
</evidence>
<dbReference type="AlphaFoldDB" id="A0A7X6DHB4"/>
<dbReference type="InterPro" id="IPR027477">
    <property type="entry name" value="Succ_DH/fumarate_Rdtase_cat_sf"/>
</dbReference>
<feature type="binding site" evidence="18">
    <location>
        <position position="355"/>
    </location>
    <ligand>
        <name>substrate</name>
    </ligand>
</feature>
<keyword evidence="11 18" id="KW-0274">FAD</keyword>
<feature type="binding site" evidence="18">
    <location>
        <position position="233"/>
    </location>
    <ligand>
        <name>substrate</name>
    </ligand>
</feature>
<feature type="region of interest" description="Disordered" evidence="20">
    <location>
        <begin position="576"/>
        <end position="599"/>
    </location>
</feature>
<feature type="domain" description="FAD-dependent oxidoreductase 2 FAD-binding" evidence="21">
    <location>
        <begin position="7"/>
        <end position="397"/>
    </location>
</feature>
<name>A0A7X6DHB4_9BURK</name>
<evidence type="ECO:0000256" key="11">
    <source>
        <dbReference type="ARBA" id="ARBA00022827"/>
    </source>
</evidence>
<evidence type="ECO:0000256" key="18">
    <source>
        <dbReference type="PIRSR" id="PIRSR630664-51"/>
    </source>
</evidence>
<evidence type="ECO:0000256" key="12">
    <source>
        <dbReference type="ARBA" id="ARBA00022982"/>
    </source>
</evidence>
<accession>A0A7X6DHB4</accession>
<dbReference type="InterPro" id="IPR003952">
    <property type="entry name" value="FRD_SDH_FAD_BS"/>
</dbReference>
<dbReference type="EC" id="1.3.5.1" evidence="4 19"/>
<dbReference type="PROSITE" id="PS00504">
    <property type="entry name" value="FRD_SDH_FAD_BINDING"/>
    <property type="match status" value="1"/>
</dbReference>
<feature type="binding site" evidence="18">
    <location>
        <begin position="396"/>
        <end position="397"/>
    </location>
    <ligand>
        <name>FAD</name>
        <dbReference type="ChEBI" id="CHEBI:57692"/>
    </ligand>
</feature>
<comment type="catalytic activity">
    <reaction evidence="16 19">
        <text>a quinone + succinate = fumarate + a quinol</text>
        <dbReference type="Rhea" id="RHEA:40523"/>
        <dbReference type="ChEBI" id="CHEBI:24646"/>
        <dbReference type="ChEBI" id="CHEBI:29806"/>
        <dbReference type="ChEBI" id="CHEBI:30031"/>
        <dbReference type="ChEBI" id="CHEBI:132124"/>
        <dbReference type="EC" id="1.3.5.1"/>
    </reaction>
</comment>
<feature type="binding site" evidence="18">
    <location>
        <position position="212"/>
    </location>
    <ligand>
        <name>FAD</name>
        <dbReference type="ChEBI" id="CHEBI:57692"/>
    </ligand>
</feature>
<dbReference type="NCBIfam" id="TIGR01812">
    <property type="entry name" value="sdhA_frdA_Gneg"/>
    <property type="match status" value="1"/>
</dbReference>
<feature type="binding site" evidence="18">
    <location>
        <begin position="12"/>
        <end position="17"/>
    </location>
    <ligand>
        <name>FAD</name>
        <dbReference type="ChEBI" id="CHEBI:57692"/>
    </ligand>
</feature>
<evidence type="ECO:0000256" key="5">
    <source>
        <dbReference type="ARBA" id="ARBA00014044"/>
    </source>
</evidence>
<dbReference type="InterPro" id="IPR037099">
    <property type="entry name" value="Fum_R/Succ_DH_flav-like_C_sf"/>
</dbReference>
<keyword evidence="10" id="KW-0547">Nucleotide-binding</keyword>
<feature type="compositionally biased region" description="Basic and acidic residues" evidence="20">
    <location>
        <begin position="588"/>
        <end position="599"/>
    </location>
</feature>
<comment type="catalytic activity">
    <reaction evidence="15">
        <text>a menaquinone + succinate = a menaquinol + fumarate</text>
        <dbReference type="Rhea" id="RHEA:27834"/>
        <dbReference type="Rhea" id="RHEA-COMP:9537"/>
        <dbReference type="Rhea" id="RHEA-COMP:9539"/>
        <dbReference type="ChEBI" id="CHEBI:16374"/>
        <dbReference type="ChEBI" id="CHEBI:18151"/>
        <dbReference type="ChEBI" id="CHEBI:29806"/>
        <dbReference type="ChEBI" id="CHEBI:30031"/>
        <dbReference type="EC" id="1.3.5.1"/>
    </reaction>
</comment>